<dbReference type="PROSITE" id="PS51186">
    <property type="entry name" value="GNAT"/>
    <property type="match status" value="1"/>
</dbReference>
<evidence type="ECO:0000313" key="2">
    <source>
        <dbReference type="EMBL" id="ETX06235.1"/>
    </source>
</evidence>
<dbReference type="SUPFAM" id="SSF55729">
    <property type="entry name" value="Acyl-CoA N-acyltransferases (Nat)"/>
    <property type="match status" value="1"/>
</dbReference>
<dbReference type="InterPro" id="IPR000182">
    <property type="entry name" value="GNAT_dom"/>
</dbReference>
<keyword evidence="3" id="KW-1185">Reference proteome</keyword>
<comment type="caution">
    <text evidence="2">The sequence shown here is derived from an EMBL/GenBank/DDBJ whole genome shotgun (WGS) entry which is preliminary data.</text>
</comment>
<dbReference type="HOGENOM" id="CLU_2966079_0_0_7"/>
<name>W4M7Q4_9BACT</name>
<accession>W4M7Q4</accession>
<feature type="non-terminal residue" evidence="2">
    <location>
        <position position="1"/>
    </location>
</feature>
<proteinExistence type="predicted"/>
<sequence>VDSKGRGRGTGALLVNAAIAEARQRGCMEIGLYAREHNVPFYEKLGFVYTGPEMRQSL</sequence>
<dbReference type="EMBL" id="AZHX01000752">
    <property type="protein sequence ID" value="ETX06235.1"/>
    <property type="molecule type" value="Genomic_DNA"/>
</dbReference>
<dbReference type="AlphaFoldDB" id="W4M7Q4"/>
<protein>
    <recommendedName>
        <fullName evidence="1">N-acetyltransferase domain-containing protein</fullName>
    </recommendedName>
</protein>
<evidence type="ECO:0000259" key="1">
    <source>
        <dbReference type="PROSITE" id="PS51186"/>
    </source>
</evidence>
<dbReference type="PANTHER" id="PTHR13355">
    <property type="entry name" value="GLUCOSAMINE 6-PHOSPHATE N-ACETYLTRANSFERASE"/>
    <property type="match status" value="1"/>
</dbReference>
<dbReference type="Gene3D" id="3.40.630.30">
    <property type="match status" value="1"/>
</dbReference>
<evidence type="ECO:0000313" key="3">
    <source>
        <dbReference type="Proteomes" id="UP000019140"/>
    </source>
</evidence>
<dbReference type="CDD" id="cd04301">
    <property type="entry name" value="NAT_SF"/>
    <property type="match status" value="1"/>
</dbReference>
<dbReference type="InterPro" id="IPR016181">
    <property type="entry name" value="Acyl_CoA_acyltransferase"/>
</dbReference>
<feature type="domain" description="N-acetyltransferase" evidence="1">
    <location>
        <begin position="1"/>
        <end position="58"/>
    </location>
</feature>
<dbReference type="InterPro" id="IPR039143">
    <property type="entry name" value="GNPNAT1-like"/>
</dbReference>
<reference evidence="2 3" key="1">
    <citation type="journal article" date="2014" name="Nature">
        <title>An environmental bacterial taxon with a large and distinct metabolic repertoire.</title>
        <authorList>
            <person name="Wilson M.C."/>
            <person name="Mori T."/>
            <person name="Ruckert C."/>
            <person name="Uria A.R."/>
            <person name="Helf M.J."/>
            <person name="Takada K."/>
            <person name="Gernert C."/>
            <person name="Steffens U.A."/>
            <person name="Heycke N."/>
            <person name="Schmitt S."/>
            <person name="Rinke C."/>
            <person name="Helfrich E.J."/>
            <person name="Brachmann A.O."/>
            <person name="Gurgui C."/>
            <person name="Wakimoto T."/>
            <person name="Kracht M."/>
            <person name="Crusemann M."/>
            <person name="Hentschel U."/>
            <person name="Abe I."/>
            <person name="Matsunaga S."/>
            <person name="Kalinowski J."/>
            <person name="Takeyama H."/>
            <person name="Piel J."/>
        </authorList>
    </citation>
    <scope>NUCLEOTIDE SEQUENCE [LARGE SCALE GENOMIC DNA]</scope>
    <source>
        <strain evidence="3">TSY2</strain>
    </source>
</reference>
<dbReference type="Proteomes" id="UP000019140">
    <property type="component" value="Unassembled WGS sequence"/>
</dbReference>
<gene>
    <name evidence="2" type="ORF">ETSY2_18380</name>
</gene>
<dbReference type="Pfam" id="PF13673">
    <property type="entry name" value="Acetyltransf_10"/>
    <property type="match status" value="1"/>
</dbReference>
<dbReference type="GO" id="GO:0008080">
    <property type="term" value="F:N-acetyltransferase activity"/>
    <property type="evidence" value="ECO:0007669"/>
    <property type="project" value="TreeGrafter"/>
</dbReference>
<organism evidence="2 3">
    <name type="scientific">Candidatus Entotheonella gemina</name>
    <dbReference type="NCBI Taxonomy" id="1429439"/>
    <lineage>
        <taxon>Bacteria</taxon>
        <taxon>Pseudomonadati</taxon>
        <taxon>Nitrospinota/Tectimicrobiota group</taxon>
        <taxon>Candidatus Tectimicrobiota</taxon>
        <taxon>Candidatus Entotheonellia</taxon>
        <taxon>Candidatus Entotheonellales</taxon>
        <taxon>Candidatus Entotheonellaceae</taxon>
        <taxon>Candidatus Entotheonella</taxon>
    </lineage>
</organism>